<evidence type="ECO:0000313" key="3">
    <source>
        <dbReference type="WBParaSite" id="SRDH1_72780.1"/>
    </source>
</evidence>
<sequence>MRENSTDCMYDCYFFNPLNNNKDTTEFSVCFLSRCNKLFVCVCVFTRKRKKARSNHPVSFLDTIIIISTAYPYFIGLFYYSITNLFECIRKFSVQRLKY</sequence>
<keyword evidence="1" id="KW-0812">Transmembrane</keyword>
<name>A0AA85FYS6_9TREM</name>
<evidence type="ECO:0000313" key="2">
    <source>
        <dbReference type="Proteomes" id="UP000050792"/>
    </source>
</evidence>
<evidence type="ECO:0000256" key="1">
    <source>
        <dbReference type="SAM" id="Phobius"/>
    </source>
</evidence>
<dbReference type="AlphaFoldDB" id="A0AA85FYS6"/>
<keyword evidence="1" id="KW-1133">Transmembrane helix</keyword>
<proteinExistence type="predicted"/>
<keyword evidence="2" id="KW-1185">Reference proteome</keyword>
<dbReference type="WBParaSite" id="SRDH1_72780.1">
    <property type="protein sequence ID" value="SRDH1_72780.1"/>
    <property type="gene ID" value="SRDH1_72780"/>
</dbReference>
<protein>
    <submittedName>
        <fullName evidence="3">Uncharacterized protein</fullName>
    </submittedName>
</protein>
<feature type="transmembrane region" description="Helical" evidence="1">
    <location>
        <begin position="58"/>
        <end position="82"/>
    </location>
</feature>
<keyword evidence="1" id="KW-0472">Membrane</keyword>
<reference evidence="2" key="1">
    <citation type="submission" date="2022-06" db="EMBL/GenBank/DDBJ databases">
        <authorList>
            <person name="Berger JAMES D."/>
            <person name="Berger JAMES D."/>
        </authorList>
    </citation>
    <scope>NUCLEOTIDE SEQUENCE [LARGE SCALE GENOMIC DNA]</scope>
</reference>
<dbReference type="Proteomes" id="UP000050792">
    <property type="component" value="Unassembled WGS sequence"/>
</dbReference>
<accession>A0AA85FYS6</accession>
<organism evidence="2 3">
    <name type="scientific">Schistosoma rodhaini</name>
    <dbReference type="NCBI Taxonomy" id="6188"/>
    <lineage>
        <taxon>Eukaryota</taxon>
        <taxon>Metazoa</taxon>
        <taxon>Spiralia</taxon>
        <taxon>Lophotrochozoa</taxon>
        <taxon>Platyhelminthes</taxon>
        <taxon>Trematoda</taxon>
        <taxon>Digenea</taxon>
        <taxon>Strigeidida</taxon>
        <taxon>Schistosomatoidea</taxon>
        <taxon>Schistosomatidae</taxon>
        <taxon>Schistosoma</taxon>
    </lineage>
</organism>
<reference evidence="3" key="2">
    <citation type="submission" date="2023-11" db="UniProtKB">
        <authorList>
            <consortium name="WormBaseParasite"/>
        </authorList>
    </citation>
    <scope>IDENTIFICATION</scope>
</reference>